<gene>
    <name evidence="1" type="ordered locus">trd_0798</name>
</gene>
<protein>
    <submittedName>
        <fullName evidence="1">Uncharacterized protein</fullName>
    </submittedName>
</protein>
<proteinExistence type="predicted"/>
<dbReference type="AlphaFoldDB" id="B9KZ84"/>
<organism evidence="1 2">
    <name type="scientific">Thermomicrobium roseum (strain ATCC 27502 / DSM 5159 / P-2)</name>
    <dbReference type="NCBI Taxonomy" id="309801"/>
    <lineage>
        <taxon>Bacteria</taxon>
        <taxon>Pseudomonadati</taxon>
        <taxon>Thermomicrobiota</taxon>
        <taxon>Thermomicrobia</taxon>
        <taxon>Thermomicrobiales</taxon>
        <taxon>Thermomicrobiaceae</taxon>
        <taxon>Thermomicrobium</taxon>
    </lineage>
</organism>
<dbReference type="Proteomes" id="UP000000447">
    <property type="component" value="Chromosome"/>
</dbReference>
<dbReference type="HOGENOM" id="CLU_2977816_0_0_0"/>
<dbReference type="STRING" id="309801.trd_0798"/>
<keyword evidence="2" id="KW-1185">Reference proteome</keyword>
<accession>B9KZ84</accession>
<name>B9KZ84_THERP</name>
<dbReference type="KEGG" id="tro:trd_0798"/>
<evidence type="ECO:0000313" key="1">
    <source>
        <dbReference type="EMBL" id="ACM04618.1"/>
    </source>
</evidence>
<reference evidence="1 2" key="1">
    <citation type="journal article" date="2009" name="PLoS ONE">
        <title>Complete genome sequence of the aerobic CO-oxidizing thermophile Thermomicrobium roseum.</title>
        <authorList>
            <person name="Wu D."/>
            <person name="Raymond J."/>
            <person name="Wu M."/>
            <person name="Chatterji S."/>
            <person name="Ren Q."/>
            <person name="Graham J.E."/>
            <person name="Bryant D.A."/>
            <person name="Robb F."/>
            <person name="Colman A."/>
            <person name="Tallon L.J."/>
            <person name="Badger J.H."/>
            <person name="Madupu R."/>
            <person name="Ward N.L."/>
            <person name="Eisen J.A."/>
        </authorList>
    </citation>
    <scope>NUCLEOTIDE SEQUENCE [LARGE SCALE GENOMIC DNA]</scope>
    <source>
        <strain evidence="2">ATCC 27502 / DSM 5159 / P-2</strain>
    </source>
</reference>
<evidence type="ECO:0000313" key="2">
    <source>
        <dbReference type="Proteomes" id="UP000000447"/>
    </source>
</evidence>
<dbReference type="EMBL" id="CP001275">
    <property type="protein sequence ID" value="ACM04618.1"/>
    <property type="molecule type" value="Genomic_DNA"/>
</dbReference>
<sequence length="58" mass="6271">MNVRPQLDDEQMGAPLYRAGVTLLPVIPEFAPTFAGPECVLQSISGDSLSVEYVDEFG</sequence>